<feature type="compositionally biased region" description="Pro residues" evidence="2">
    <location>
        <begin position="610"/>
        <end position="627"/>
    </location>
</feature>
<dbReference type="GO" id="GO:0051301">
    <property type="term" value="P:cell division"/>
    <property type="evidence" value="ECO:0007669"/>
    <property type="project" value="TreeGrafter"/>
</dbReference>
<evidence type="ECO:0000313" key="3">
    <source>
        <dbReference type="EMBL" id="AKT43014.1"/>
    </source>
</evidence>
<dbReference type="InterPro" id="IPR019734">
    <property type="entry name" value="TPR_rpt"/>
</dbReference>
<dbReference type="PANTHER" id="PTHR12558:SF44">
    <property type="entry name" value="TETRATRICOPEPTIDE REPEAT-CONTAINING PROTEIN"/>
    <property type="match status" value="1"/>
</dbReference>
<dbReference type="OrthoDB" id="5482461at2"/>
<feature type="region of interest" description="Disordered" evidence="2">
    <location>
        <begin position="301"/>
        <end position="320"/>
    </location>
</feature>
<keyword evidence="1" id="KW-0802">TPR repeat</keyword>
<dbReference type="Pfam" id="PF13174">
    <property type="entry name" value="TPR_6"/>
    <property type="match status" value="1"/>
</dbReference>
<feature type="region of interest" description="Disordered" evidence="2">
    <location>
        <begin position="329"/>
        <end position="364"/>
    </location>
</feature>
<feature type="repeat" description="TPR" evidence="1">
    <location>
        <begin position="831"/>
        <end position="864"/>
    </location>
</feature>
<feature type="repeat" description="TPR" evidence="1">
    <location>
        <begin position="121"/>
        <end position="154"/>
    </location>
</feature>
<dbReference type="InterPro" id="IPR011990">
    <property type="entry name" value="TPR-like_helical_dom_sf"/>
</dbReference>
<dbReference type="KEGG" id="ccro:CMC5_072410"/>
<dbReference type="Proteomes" id="UP000067626">
    <property type="component" value="Chromosome"/>
</dbReference>
<evidence type="ECO:0000313" key="4">
    <source>
        <dbReference type="Proteomes" id="UP000067626"/>
    </source>
</evidence>
<dbReference type="PROSITE" id="PS50005">
    <property type="entry name" value="TPR"/>
    <property type="match status" value="2"/>
</dbReference>
<dbReference type="Pfam" id="PF13432">
    <property type="entry name" value="TPR_16"/>
    <property type="match status" value="1"/>
</dbReference>
<accession>A0A0K1EQC0</accession>
<feature type="compositionally biased region" description="Pro residues" evidence="2">
    <location>
        <begin position="568"/>
        <end position="583"/>
    </location>
</feature>
<dbReference type="RefSeq" id="WP_050434551.1">
    <property type="nucleotide sequence ID" value="NZ_CP012159.1"/>
</dbReference>
<name>A0A0K1EQC0_CHOCO</name>
<keyword evidence="4" id="KW-1185">Reference proteome</keyword>
<feature type="region of interest" description="Disordered" evidence="2">
    <location>
        <begin position="534"/>
        <end position="594"/>
    </location>
</feature>
<proteinExistence type="predicted"/>
<gene>
    <name evidence="3" type="ORF">CMC5_072410</name>
</gene>
<dbReference type="SMART" id="SM00028">
    <property type="entry name" value="TPR"/>
    <property type="match status" value="7"/>
</dbReference>
<feature type="region of interest" description="Disordered" evidence="2">
    <location>
        <begin position="607"/>
        <end position="639"/>
    </location>
</feature>
<feature type="compositionally biased region" description="Acidic residues" evidence="2">
    <location>
        <begin position="329"/>
        <end position="347"/>
    </location>
</feature>
<evidence type="ECO:0008006" key="5">
    <source>
        <dbReference type="Google" id="ProtNLM"/>
    </source>
</evidence>
<sequence length="912" mass="100551">MAVDRDKVLQAAQKLVERKRFDKAIIEYQKLVADDPKDVRTLLKIGDLYLKTEEYVEAITTYERVGEFYLNQGFTLKGLAVYKQIREIINKFVPHLSDRFGHIVPRLAEIYTQLNLTSDALTAYDEVATRLQKAGRDRDAIDIFRKIVELDPNNPLPYLRLGEALVRVKDIDGAILRFGMAAEILLKLGRRDDALKVVERLLQHRTDARFARMAAEVYLDRGDPNDGMVALAKLQIAFKENPKDLQTLTLLARAFDLLNQPAKAIEVQKASARTAKEAGRTDQYAAIVSALLTRAPNDEEVRQLAGQLQPSHAPAAADPRASIDVVVDEASDAEEELELDPDEDAEEIYAAPPPPPPPPRPSQAAFDAYDPVVMGRQLIAQADGMIRARQVHRAVELLRSGVQRLPSSRDLRERLSAVLFDEAQDPDGAILEMLAYAQMLLEEGDVTTAVEKLSEVQLLDADNQQAAEMLAALGYAEPLAAEHIDAHAYQVAEPEPAYAPPGSLPSYDLEGIDASQVLAQEYARGSMLPMPPAGIDVIDEPFESEPLPSYPIDDEPAAFDPLASQPAYSPPASPRHGFPPPGMSPQHLLPSQPPAAISMAQPVGWAPAAYPQPPSQPFLAPPPPPPASGGSRAESLDEDALEEAEFFAQQQMYDEARSILQEQLSRLPNHPLLLERLQELDTLEGQGTGPADNQSGTRPRPAENQDEERNFWDAFDAIDNIDVATQDAPPAPATDQVSAEEIFDQFKQQLAKQLPESDSATHYDLGVAYKEMGLLPDAIREFELAARDPGRECVCQSMIGVIHLQSNNIDAAIDAFILGLRATHKTVEQELALNYEIASAYEMRGDRDQALYYFQRVMRLNPNYNDPRGTVGDRVRRLEGPKPAARAAVGSELLGDDFDAAFDDLLSRAKLP</sequence>
<dbReference type="SUPFAM" id="SSF48452">
    <property type="entry name" value="TPR-like"/>
    <property type="match status" value="2"/>
</dbReference>
<dbReference type="AlphaFoldDB" id="A0A0K1EQC0"/>
<feature type="compositionally biased region" description="Pro residues" evidence="2">
    <location>
        <begin position="351"/>
        <end position="361"/>
    </location>
</feature>
<dbReference type="STRING" id="52.CMC5_072410"/>
<dbReference type="Gene3D" id="1.25.40.10">
    <property type="entry name" value="Tetratricopeptide repeat domain"/>
    <property type="match status" value="4"/>
</dbReference>
<reference evidence="3 4" key="1">
    <citation type="submission" date="2015-07" db="EMBL/GenBank/DDBJ databases">
        <title>Genome analysis of myxobacterium Chondromyces crocatus Cm c5 reveals a high potential for natural compound synthesis and the genetic basis for the loss of fruiting body formation.</title>
        <authorList>
            <person name="Zaburannyi N."/>
            <person name="Bunk B."/>
            <person name="Maier J."/>
            <person name="Overmann J."/>
            <person name="Mueller R."/>
        </authorList>
    </citation>
    <scope>NUCLEOTIDE SEQUENCE [LARGE SCALE GENOMIC DNA]</scope>
    <source>
        <strain evidence="3 4">Cm c5</strain>
    </source>
</reference>
<dbReference type="EMBL" id="CP012159">
    <property type="protein sequence ID" value="AKT43014.1"/>
    <property type="molecule type" value="Genomic_DNA"/>
</dbReference>
<evidence type="ECO:0000256" key="1">
    <source>
        <dbReference type="PROSITE-ProRule" id="PRU00339"/>
    </source>
</evidence>
<protein>
    <recommendedName>
        <fullName evidence="5">Tetratricopeptide repeat protein</fullName>
    </recommendedName>
</protein>
<dbReference type="PATRIC" id="fig|52.7.peg.7956"/>
<feature type="region of interest" description="Disordered" evidence="2">
    <location>
        <begin position="684"/>
        <end position="705"/>
    </location>
</feature>
<dbReference type="PANTHER" id="PTHR12558">
    <property type="entry name" value="CELL DIVISION CYCLE 16,23,27"/>
    <property type="match status" value="1"/>
</dbReference>
<evidence type="ECO:0000256" key="2">
    <source>
        <dbReference type="SAM" id="MobiDB-lite"/>
    </source>
</evidence>
<organism evidence="3 4">
    <name type="scientific">Chondromyces crocatus</name>
    <dbReference type="NCBI Taxonomy" id="52"/>
    <lineage>
        <taxon>Bacteria</taxon>
        <taxon>Pseudomonadati</taxon>
        <taxon>Myxococcota</taxon>
        <taxon>Polyangia</taxon>
        <taxon>Polyangiales</taxon>
        <taxon>Polyangiaceae</taxon>
        <taxon>Chondromyces</taxon>
    </lineage>
</organism>